<dbReference type="NCBIfam" id="TIGR00380">
    <property type="entry name" value="cobal_cbiB"/>
    <property type="match status" value="1"/>
</dbReference>
<evidence type="ECO:0000256" key="5">
    <source>
        <dbReference type="ARBA" id="ARBA00022573"/>
    </source>
</evidence>
<dbReference type="GO" id="GO:0009236">
    <property type="term" value="P:cobalamin biosynthetic process"/>
    <property type="evidence" value="ECO:0007669"/>
    <property type="project" value="UniProtKB-UniRule"/>
</dbReference>
<keyword evidence="11" id="KW-1185">Reference proteome</keyword>
<proteinExistence type="inferred from homology"/>
<keyword evidence="5 9" id="KW-0169">Cobalamin biosynthesis</keyword>
<evidence type="ECO:0000256" key="2">
    <source>
        <dbReference type="ARBA" id="ARBA00004953"/>
    </source>
</evidence>
<evidence type="ECO:0000256" key="3">
    <source>
        <dbReference type="ARBA" id="ARBA00006263"/>
    </source>
</evidence>
<evidence type="ECO:0000256" key="8">
    <source>
        <dbReference type="ARBA" id="ARBA00023136"/>
    </source>
</evidence>
<dbReference type="GO" id="GO:0015420">
    <property type="term" value="F:ABC-type vitamin B12 transporter activity"/>
    <property type="evidence" value="ECO:0007669"/>
    <property type="project" value="UniProtKB-UniRule"/>
</dbReference>
<evidence type="ECO:0000256" key="7">
    <source>
        <dbReference type="ARBA" id="ARBA00022989"/>
    </source>
</evidence>
<evidence type="ECO:0000313" key="10">
    <source>
        <dbReference type="EMBL" id="RWX49786.1"/>
    </source>
</evidence>
<feature type="transmembrane region" description="Helical" evidence="9">
    <location>
        <begin position="81"/>
        <end position="100"/>
    </location>
</feature>
<comment type="subcellular location">
    <subcellularLocation>
        <location evidence="1 9">Cell membrane</location>
        <topology evidence="1 9">Multi-pass membrane protein</topology>
    </subcellularLocation>
</comment>
<keyword evidence="10" id="KW-0436">Ligase</keyword>
<evidence type="ECO:0000256" key="6">
    <source>
        <dbReference type="ARBA" id="ARBA00022692"/>
    </source>
</evidence>
<sequence length="333" mass="36366">MFFLLVLFLACLLDLLLGDPRWFPHPVRIIGRTALLAESWTRKLPVNAHNSGRLAVLIVLCSTGGVCLGLFFLLSFASQPFFLLGAILILYTTVAARDLIRHSGQVLNALTIDLETARKKVRMIVGRDTEQLDEAGIVRACVESVAENMSDGIVAPLFWAVIGAAFGQYLSGSPVIWGTTAAMLYKAVNTMDSMFGYKNERYLQFGSCAAQLDDVVNFLPARISGLFLVLAALTCRPVCRSDMKNSFRVLMRDRQQHSSPNSGWPEAAMAGALGIQLGGESSYFGKPAEKPTIGDSFITPQAHHISQANTLVLTASSLCLLCFVTLYSMLFFL</sequence>
<keyword evidence="6 9" id="KW-0812">Transmembrane</keyword>
<dbReference type="Pfam" id="PF03186">
    <property type="entry name" value="CobD_Cbib"/>
    <property type="match status" value="1"/>
</dbReference>
<dbReference type="InterPro" id="IPR004485">
    <property type="entry name" value="Cobalamin_biosynth_CobD/CbiB"/>
</dbReference>
<dbReference type="HAMAP" id="MF_00024">
    <property type="entry name" value="CobD_CbiB"/>
    <property type="match status" value="1"/>
</dbReference>
<dbReference type="Proteomes" id="UP000288086">
    <property type="component" value="Unassembled WGS sequence"/>
</dbReference>
<dbReference type="UniPathway" id="UPA00148"/>
<evidence type="ECO:0000313" key="11">
    <source>
        <dbReference type="Proteomes" id="UP000288086"/>
    </source>
</evidence>
<dbReference type="GO" id="GO:0016874">
    <property type="term" value="F:ligase activity"/>
    <property type="evidence" value="ECO:0007669"/>
    <property type="project" value="UniProtKB-KW"/>
</dbReference>
<evidence type="ECO:0000256" key="4">
    <source>
        <dbReference type="ARBA" id="ARBA00022475"/>
    </source>
</evidence>
<feature type="transmembrane region" description="Helical" evidence="9">
    <location>
        <begin position="54"/>
        <end position="74"/>
    </location>
</feature>
<keyword evidence="7 9" id="KW-1133">Transmembrane helix</keyword>
<organism evidence="10 11">
    <name type="scientific">Candidatus Electrothrix communis</name>
    <dbReference type="NCBI Taxonomy" id="1859133"/>
    <lineage>
        <taxon>Bacteria</taxon>
        <taxon>Pseudomonadati</taxon>
        <taxon>Thermodesulfobacteriota</taxon>
        <taxon>Desulfobulbia</taxon>
        <taxon>Desulfobulbales</taxon>
        <taxon>Desulfobulbaceae</taxon>
        <taxon>Candidatus Electrothrix</taxon>
    </lineage>
</organism>
<comment type="pathway">
    <text evidence="2 9">Cofactor biosynthesis; adenosylcobalamin biosynthesis.</text>
</comment>
<feature type="transmembrane region" description="Helical" evidence="9">
    <location>
        <begin position="311"/>
        <end position="332"/>
    </location>
</feature>
<gene>
    <name evidence="9" type="primary">cobD</name>
    <name evidence="10" type="ORF">VT98_10097</name>
</gene>
<feature type="transmembrane region" description="Helical" evidence="9">
    <location>
        <begin position="157"/>
        <end position="185"/>
    </location>
</feature>
<dbReference type="GO" id="GO:0005886">
    <property type="term" value="C:plasma membrane"/>
    <property type="evidence" value="ECO:0007669"/>
    <property type="project" value="UniProtKB-SubCell"/>
</dbReference>
<dbReference type="GO" id="GO:0048472">
    <property type="term" value="F:threonine-phosphate decarboxylase activity"/>
    <property type="evidence" value="ECO:0007669"/>
    <property type="project" value="InterPro"/>
</dbReference>
<dbReference type="PANTHER" id="PTHR34308">
    <property type="entry name" value="COBALAMIN BIOSYNTHESIS PROTEIN CBIB"/>
    <property type="match status" value="1"/>
</dbReference>
<comment type="similarity">
    <text evidence="3 9">Belongs to the CobD/CbiB family.</text>
</comment>
<comment type="caution">
    <text evidence="9">Lacks conserved residue(s) required for the propagation of feature annotation.</text>
</comment>
<comment type="function">
    <text evidence="9">Converts cobyric acid to cobinamide by the addition of aminopropanol on the F carboxylic group.</text>
</comment>
<evidence type="ECO:0000256" key="9">
    <source>
        <dbReference type="HAMAP-Rule" id="MF_00024"/>
    </source>
</evidence>
<protein>
    <recommendedName>
        <fullName evidence="9">Cobalamin biosynthesis protein CobD</fullName>
    </recommendedName>
</protein>
<evidence type="ECO:0000256" key="1">
    <source>
        <dbReference type="ARBA" id="ARBA00004651"/>
    </source>
</evidence>
<keyword evidence="8 9" id="KW-0472">Membrane</keyword>
<comment type="caution">
    <text evidence="10">The sequence shown here is derived from an EMBL/GenBank/DDBJ whole genome shotgun (WGS) entry which is preliminary data.</text>
</comment>
<reference evidence="10 11" key="1">
    <citation type="submission" date="2017-01" db="EMBL/GenBank/DDBJ databases">
        <title>The cable genome- insights into the physiology and evolution of filamentous bacteria capable of sulfide oxidation via long distance electron transfer.</title>
        <authorList>
            <person name="Schreiber L."/>
            <person name="Bjerg J.T."/>
            <person name="Boggild A."/>
            <person name="Van De Vossenberg J."/>
            <person name="Meysman F."/>
            <person name="Nielsen L.P."/>
            <person name="Schramm A."/>
            <person name="Kjeldsen K.U."/>
        </authorList>
    </citation>
    <scope>NUCLEOTIDE SEQUENCE [LARGE SCALE GENOMIC DNA]</scope>
    <source>
        <strain evidence="10">A1</strain>
    </source>
</reference>
<keyword evidence="4 9" id="KW-1003">Cell membrane</keyword>
<name>A0A444J9L7_9BACT</name>
<dbReference type="EMBL" id="MTKP01000009">
    <property type="protein sequence ID" value="RWX49786.1"/>
    <property type="molecule type" value="Genomic_DNA"/>
</dbReference>
<dbReference type="PANTHER" id="PTHR34308:SF1">
    <property type="entry name" value="COBALAMIN BIOSYNTHESIS PROTEIN CBIB"/>
    <property type="match status" value="1"/>
</dbReference>
<dbReference type="AlphaFoldDB" id="A0A444J9L7"/>
<accession>A0A444J9L7</accession>